<dbReference type="RefSeq" id="WP_350244340.1">
    <property type="nucleotide sequence ID" value="NZ_CP158299.1"/>
</dbReference>
<accession>A0AAU7UCP3</accession>
<name>A0AAU7UCP3_9DEIO</name>
<dbReference type="Gene3D" id="3.10.450.50">
    <property type="match status" value="1"/>
</dbReference>
<dbReference type="SUPFAM" id="SSF54427">
    <property type="entry name" value="NTF2-like"/>
    <property type="match status" value="1"/>
</dbReference>
<dbReference type="EMBL" id="CP158299">
    <property type="protein sequence ID" value="XBV86276.1"/>
    <property type="molecule type" value="Genomic_DNA"/>
</dbReference>
<protein>
    <submittedName>
        <fullName evidence="2">SgcJ/EcaC family oxidoreductase</fullName>
    </submittedName>
</protein>
<proteinExistence type="predicted"/>
<evidence type="ECO:0000259" key="1">
    <source>
        <dbReference type="Pfam" id="PF12680"/>
    </source>
</evidence>
<sequence>MTLTDKDAVLYAIRHLVDRWRTLDPQRFAASFSEDAEFTDVVGNTARGRPAIAELHVMPFTRLFREAVIDVGDTPIRFVTPEVASVGVHWTMHGHTSAQGEVLPPRQGILHVVVAQQDGQWWPVVAHNTDHTAVYSRSSAEPAPGHNG</sequence>
<dbReference type="KEGG" id="dsc:ABOD76_08190"/>
<dbReference type="Pfam" id="PF12680">
    <property type="entry name" value="SnoaL_2"/>
    <property type="match status" value="1"/>
</dbReference>
<dbReference type="InterPro" id="IPR011944">
    <property type="entry name" value="Steroid_delta5-4_isomerase"/>
</dbReference>
<organism evidence="2">
    <name type="scientific">Deinococcus sonorensis KR-87</name>
    <dbReference type="NCBI Taxonomy" id="694439"/>
    <lineage>
        <taxon>Bacteria</taxon>
        <taxon>Thermotogati</taxon>
        <taxon>Deinococcota</taxon>
        <taxon>Deinococci</taxon>
        <taxon>Deinococcales</taxon>
        <taxon>Deinococcaceae</taxon>
        <taxon>Deinococcus</taxon>
    </lineage>
</organism>
<gene>
    <name evidence="2" type="ORF">ABOD76_08190</name>
</gene>
<feature type="domain" description="SnoaL-like" evidence="1">
    <location>
        <begin position="13"/>
        <end position="121"/>
    </location>
</feature>
<dbReference type="AlphaFoldDB" id="A0AAU7UCP3"/>
<reference evidence="2" key="1">
    <citation type="submission" date="2024-06" db="EMBL/GenBank/DDBJ databases">
        <title>Draft Genome Sequence of Deinococcus sonorensis Type Strain KR-87, a Biofilm Producing Representative of the Genus Deinococcus.</title>
        <authorList>
            <person name="Boren L.S."/>
            <person name="Grosso R.A."/>
            <person name="Hugenberg-Cox A.N."/>
            <person name="Hill J.T.E."/>
            <person name="Albert C.M."/>
            <person name="Tuohy J.M."/>
        </authorList>
    </citation>
    <scope>NUCLEOTIDE SEQUENCE</scope>
    <source>
        <strain evidence="2">KR-87</strain>
    </source>
</reference>
<dbReference type="InterPro" id="IPR037401">
    <property type="entry name" value="SnoaL-like"/>
</dbReference>
<dbReference type="InterPro" id="IPR032710">
    <property type="entry name" value="NTF2-like_dom_sf"/>
</dbReference>
<evidence type="ECO:0000313" key="2">
    <source>
        <dbReference type="EMBL" id="XBV86276.1"/>
    </source>
</evidence>
<dbReference type="NCBIfam" id="TIGR02246">
    <property type="entry name" value="SgcJ/EcaC family oxidoreductase"/>
    <property type="match status" value="1"/>
</dbReference>